<dbReference type="AlphaFoldDB" id="A0A3B7MPK4"/>
<keyword evidence="6" id="KW-0436">Ligase</keyword>
<dbReference type="PIRSF" id="PIRSF006806">
    <property type="entry name" value="FTHF_cligase"/>
    <property type="match status" value="1"/>
</dbReference>
<dbReference type="GO" id="GO:0030272">
    <property type="term" value="F:5-formyltetrahydrofolate cyclo-ligase activity"/>
    <property type="evidence" value="ECO:0007669"/>
    <property type="project" value="UniProtKB-EC"/>
</dbReference>
<name>A0A3B7MPK4_9BACT</name>
<dbReference type="OrthoDB" id="9801938at2"/>
<dbReference type="Gene3D" id="3.40.50.10420">
    <property type="entry name" value="NagB/RpiA/CoA transferase-like"/>
    <property type="match status" value="1"/>
</dbReference>
<dbReference type="GO" id="GO:0046872">
    <property type="term" value="F:metal ion binding"/>
    <property type="evidence" value="ECO:0007669"/>
    <property type="project" value="UniProtKB-KW"/>
</dbReference>
<evidence type="ECO:0000256" key="3">
    <source>
        <dbReference type="ARBA" id="ARBA00022840"/>
    </source>
</evidence>
<dbReference type="RefSeq" id="WP_119050863.1">
    <property type="nucleotide sequence ID" value="NZ_CP032157.1"/>
</dbReference>
<dbReference type="InterPro" id="IPR002698">
    <property type="entry name" value="FTHF_cligase"/>
</dbReference>
<reference evidence="6 7" key="1">
    <citation type="submission" date="2018-09" db="EMBL/GenBank/DDBJ databases">
        <title>Genome sequencing of strain 6GH32-13.</title>
        <authorList>
            <person name="Weon H.-Y."/>
            <person name="Heo J."/>
            <person name="Kwon S.-W."/>
        </authorList>
    </citation>
    <scope>NUCLEOTIDE SEQUENCE [LARGE SCALE GENOMIC DNA]</scope>
    <source>
        <strain evidence="6 7">5GH32-13</strain>
    </source>
</reference>
<dbReference type="Pfam" id="PF01812">
    <property type="entry name" value="5-FTHF_cyc-lig"/>
    <property type="match status" value="1"/>
</dbReference>
<keyword evidence="2 4" id="KW-0547">Nucleotide-binding</keyword>
<dbReference type="GO" id="GO:0005524">
    <property type="term" value="F:ATP binding"/>
    <property type="evidence" value="ECO:0007669"/>
    <property type="project" value="UniProtKB-KW"/>
</dbReference>
<dbReference type="EMBL" id="CP032157">
    <property type="protein sequence ID" value="AXY74980.1"/>
    <property type="molecule type" value="Genomic_DNA"/>
</dbReference>
<proteinExistence type="inferred from homology"/>
<organism evidence="6 7">
    <name type="scientific">Paraflavitalea soli</name>
    <dbReference type="NCBI Taxonomy" id="2315862"/>
    <lineage>
        <taxon>Bacteria</taxon>
        <taxon>Pseudomonadati</taxon>
        <taxon>Bacteroidota</taxon>
        <taxon>Chitinophagia</taxon>
        <taxon>Chitinophagales</taxon>
        <taxon>Chitinophagaceae</taxon>
        <taxon>Paraflavitalea</taxon>
    </lineage>
</organism>
<dbReference type="NCBIfam" id="TIGR02727">
    <property type="entry name" value="MTHFS_bact"/>
    <property type="match status" value="1"/>
</dbReference>
<comment type="similarity">
    <text evidence="1 5">Belongs to the 5-formyltetrahydrofolate cyclo-ligase family.</text>
</comment>
<evidence type="ECO:0000313" key="7">
    <source>
        <dbReference type="Proteomes" id="UP000263900"/>
    </source>
</evidence>
<dbReference type="InterPro" id="IPR037171">
    <property type="entry name" value="NagB/RpiA_transferase-like"/>
</dbReference>
<feature type="binding site" evidence="4">
    <location>
        <begin position="3"/>
        <end position="7"/>
    </location>
    <ligand>
        <name>ATP</name>
        <dbReference type="ChEBI" id="CHEBI:30616"/>
    </ligand>
</feature>
<evidence type="ECO:0000256" key="4">
    <source>
        <dbReference type="PIRSR" id="PIRSR006806-1"/>
    </source>
</evidence>
<keyword evidence="5" id="KW-0460">Magnesium</keyword>
<dbReference type="GO" id="GO:0009396">
    <property type="term" value="P:folic acid-containing compound biosynthetic process"/>
    <property type="evidence" value="ECO:0007669"/>
    <property type="project" value="TreeGrafter"/>
</dbReference>
<dbReference type="KEGG" id="pseg:D3H65_13730"/>
<comment type="catalytic activity">
    <reaction evidence="5">
        <text>(6S)-5-formyl-5,6,7,8-tetrahydrofolate + ATP = (6R)-5,10-methenyltetrahydrofolate + ADP + phosphate</text>
        <dbReference type="Rhea" id="RHEA:10488"/>
        <dbReference type="ChEBI" id="CHEBI:30616"/>
        <dbReference type="ChEBI" id="CHEBI:43474"/>
        <dbReference type="ChEBI" id="CHEBI:57455"/>
        <dbReference type="ChEBI" id="CHEBI:57457"/>
        <dbReference type="ChEBI" id="CHEBI:456216"/>
        <dbReference type="EC" id="6.3.3.2"/>
    </reaction>
</comment>
<protein>
    <recommendedName>
        <fullName evidence="5">5-formyltetrahydrofolate cyclo-ligase</fullName>
        <ecNumber evidence="5">6.3.3.2</ecNumber>
    </recommendedName>
</protein>
<dbReference type="InterPro" id="IPR024185">
    <property type="entry name" value="FTHF_cligase-like_sf"/>
</dbReference>
<dbReference type="GO" id="GO:0035999">
    <property type="term" value="P:tetrahydrofolate interconversion"/>
    <property type="evidence" value="ECO:0007669"/>
    <property type="project" value="TreeGrafter"/>
</dbReference>
<dbReference type="SUPFAM" id="SSF100950">
    <property type="entry name" value="NagB/RpiA/CoA transferase-like"/>
    <property type="match status" value="1"/>
</dbReference>
<keyword evidence="3 4" id="KW-0067">ATP-binding</keyword>
<feature type="binding site" evidence="4">
    <location>
        <position position="55"/>
    </location>
    <ligand>
        <name>substrate</name>
    </ligand>
</feature>
<dbReference type="EC" id="6.3.3.2" evidence="5"/>
<evidence type="ECO:0000256" key="2">
    <source>
        <dbReference type="ARBA" id="ARBA00022741"/>
    </source>
</evidence>
<dbReference type="PANTHER" id="PTHR23407">
    <property type="entry name" value="ATPASE INHIBITOR/5-FORMYLTETRAHYDROFOLATE CYCLO-LIGASE"/>
    <property type="match status" value="1"/>
</dbReference>
<feature type="binding site" evidence="4">
    <location>
        <begin position="134"/>
        <end position="142"/>
    </location>
    <ligand>
        <name>ATP</name>
        <dbReference type="ChEBI" id="CHEBI:30616"/>
    </ligand>
</feature>
<comment type="cofactor">
    <cofactor evidence="5">
        <name>Mg(2+)</name>
        <dbReference type="ChEBI" id="CHEBI:18420"/>
    </cofactor>
</comment>
<dbReference type="Proteomes" id="UP000263900">
    <property type="component" value="Chromosome"/>
</dbReference>
<evidence type="ECO:0000256" key="5">
    <source>
        <dbReference type="RuleBase" id="RU361279"/>
    </source>
</evidence>
<keyword evidence="5" id="KW-0479">Metal-binding</keyword>
<gene>
    <name evidence="6" type="ORF">D3H65_13730</name>
</gene>
<keyword evidence="7" id="KW-1185">Reference proteome</keyword>
<sequence>MIKRTVRKEYLQRRMDIPEEDLQQQTALMAFNFKKLSFPPVKFLMSFSPLLARREFDVSVCEDMLKQQNPSMQTAWPRIEEHSSEMEASLVQRGGLFIKNRFNVLEPISGHIIEPEMLDMIFVPLVAFDEKGYRIGYGKGYYDRYLARCRHDIIRVGFSFFEAVRGIEDINQFDVPLNFCITPYRNYEF</sequence>
<evidence type="ECO:0000256" key="1">
    <source>
        <dbReference type="ARBA" id="ARBA00010638"/>
    </source>
</evidence>
<dbReference type="PANTHER" id="PTHR23407:SF1">
    <property type="entry name" value="5-FORMYLTETRAHYDROFOLATE CYCLO-LIGASE"/>
    <property type="match status" value="1"/>
</dbReference>
<accession>A0A3B7MPK4</accession>
<evidence type="ECO:0000313" key="6">
    <source>
        <dbReference type="EMBL" id="AXY74980.1"/>
    </source>
</evidence>